<dbReference type="InterPro" id="IPR000182">
    <property type="entry name" value="GNAT_dom"/>
</dbReference>
<dbReference type="SUPFAM" id="SSF55729">
    <property type="entry name" value="Acyl-CoA N-acyltransferases (Nat)"/>
    <property type="match status" value="1"/>
</dbReference>
<feature type="region of interest" description="Disordered" evidence="2">
    <location>
        <begin position="1"/>
        <end position="49"/>
    </location>
</feature>
<dbReference type="PROSITE" id="PS51186">
    <property type="entry name" value="GNAT"/>
    <property type="match status" value="1"/>
</dbReference>
<accession>A0ABT7TRR3</accession>
<protein>
    <submittedName>
        <fullName evidence="4">GNAT family N-acetyltransferase</fullName>
        <ecNumber evidence="4">2.3.1.-</ecNumber>
    </submittedName>
</protein>
<dbReference type="InterPro" id="IPR016181">
    <property type="entry name" value="Acyl_CoA_acyltransferase"/>
</dbReference>
<dbReference type="Gene3D" id="3.40.630.30">
    <property type="match status" value="1"/>
</dbReference>
<dbReference type="InterPro" id="IPR013653">
    <property type="entry name" value="GCN5-like_dom"/>
</dbReference>
<feature type="domain" description="N-acetyltransferase" evidence="3">
    <location>
        <begin position="244"/>
        <end position="371"/>
    </location>
</feature>
<reference evidence="4 5" key="1">
    <citation type="submission" date="2023-06" db="EMBL/GenBank/DDBJ databases">
        <authorList>
            <person name="Feng G."/>
            <person name="Li J."/>
            <person name="Zhu H."/>
        </authorList>
    </citation>
    <scope>NUCLEOTIDE SEQUENCE [LARGE SCALE GENOMIC DNA]</scope>
    <source>
        <strain evidence="4 5">RHCKG28</strain>
    </source>
</reference>
<evidence type="ECO:0000259" key="3">
    <source>
        <dbReference type="PROSITE" id="PS51186"/>
    </source>
</evidence>
<evidence type="ECO:0000313" key="4">
    <source>
        <dbReference type="EMBL" id="MDM7892297.1"/>
    </source>
</evidence>
<comment type="caution">
    <text evidence="4">The sequence shown here is derived from an EMBL/GenBank/DDBJ whole genome shotgun (WGS) entry which is preliminary data.</text>
</comment>
<evidence type="ECO:0000313" key="5">
    <source>
        <dbReference type="Proteomes" id="UP001236404"/>
    </source>
</evidence>
<keyword evidence="4" id="KW-0012">Acyltransferase</keyword>
<dbReference type="InterPro" id="IPR050769">
    <property type="entry name" value="NAT_camello-type"/>
</dbReference>
<dbReference type="EMBL" id="JAUCMN010000007">
    <property type="protein sequence ID" value="MDM7892297.1"/>
    <property type="molecule type" value="Genomic_DNA"/>
</dbReference>
<dbReference type="Pfam" id="PF08445">
    <property type="entry name" value="FR47"/>
    <property type="match status" value="1"/>
</dbReference>
<dbReference type="PANTHER" id="PTHR13947">
    <property type="entry name" value="GNAT FAMILY N-ACETYLTRANSFERASE"/>
    <property type="match status" value="1"/>
</dbReference>
<keyword evidence="5" id="KW-1185">Reference proteome</keyword>
<dbReference type="GO" id="GO:0016746">
    <property type="term" value="F:acyltransferase activity"/>
    <property type="evidence" value="ECO:0007669"/>
    <property type="project" value="UniProtKB-KW"/>
</dbReference>
<dbReference type="Proteomes" id="UP001236404">
    <property type="component" value="Unassembled WGS sequence"/>
</dbReference>
<dbReference type="EC" id="2.3.1.-" evidence="4"/>
<proteinExistence type="predicted"/>
<organism evidence="4 5">
    <name type="scientific">Curtobacterium caseinilyticum</name>
    <dbReference type="NCBI Taxonomy" id="3055137"/>
    <lineage>
        <taxon>Bacteria</taxon>
        <taxon>Bacillati</taxon>
        <taxon>Actinomycetota</taxon>
        <taxon>Actinomycetes</taxon>
        <taxon>Micrococcales</taxon>
        <taxon>Microbacteriaceae</taxon>
        <taxon>Curtobacterium</taxon>
    </lineage>
</organism>
<evidence type="ECO:0000256" key="2">
    <source>
        <dbReference type="SAM" id="MobiDB-lite"/>
    </source>
</evidence>
<keyword evidence="1 4" id="KW-0808">Transferase</keyword>
<dbReference type="CDD" id="cd04301">
    <property type="entry name" value="NAT_SF"/>
    <property type="match status" value="1"/>
</dbReference>
<sequence>MTDDTVPTDQPALLRGPGRDSSTQDGRVRDGSALRRPLAGGAGELWTTDRSGGAGIVAGAHGGHLSEVTVPGEVEARLQAEPDPTDLRTLLDAVVARASARYAAAVVVDTAGWRDGDRRVLEDAGFTGGDARGAALRVRDLRTAADGTPTRVLDAPALASLNGAHARFAERRGEVARYRTDVSVWTGVPRPPSPQDWQDVRSLLGPGAVLGIGTDVELPAGWTPAGPDGGVQLTGEAVEGVADPEVLELGPDDVDEAVALVERTRPGPFLPRTIELGRYLGIRCGGRLVAMAGERLHPPGWTEISAVCTDEEHRGQGLGRRLVLAVAHGVRERGETPMLHAASTNTGAIRLYEQLGFRRRDRGSTRFVRVP</sequence>
<gene>
    <name evidence="4" type="ORF">QUG93_11430</name>
</gene>
<name>A0ABT7TRR3_9MICO</name>
<dbReference type="PANTHER" id="PTHR13947:SF37">
    <property type="entry name" value="LD18367P"/>
    <property type="match status" value="1"/>
</dbReference>
<evidence type="ECO:0000256" key="1">
    <source>
        <dbReference type="ARBA" id="ARBA00022679"/>
    </source>
</evidence>
<dbReference type="RefSeq" id="WP_289473986.1">
    <property type="nucleotide sequence ID" value="NZ_JAUCMN010000007.1"/>
</dbReference>